<reference evidence="2 3" key="1">
    <citation type="submission" date="2018-01" db="EMBL/GenBank/DDBJ databases">
        <title>Whole genome sequencing of Histamine producing bacteria.</title>
        <authorList>
            <person name="Butler K."/>
        </authorList>
    </citation>
    <scope>NUCLEOTIDE SEQUENCE [LARGE SCALE GENOMIC DNA]</scope>
    <source>
        <strain evidence="2 3">DSM 100436</strain>
    </source>
</reference>
<dbReference type="EMBL" id="PYMA01000005">
    <property type="protein sequence ID" value="PSW19796.1"/>
    <property type="molecule type" value="Genomic_DNA"/>
</dbReference>
<dbReference type="PANTHER" id="PTHR33121">
    <property type="entry name" value="CYCLIC DI-GMP PHOSPHODIESTERASE PDEF"/>
    <property type="match status" value="1"/>
</dbReference>
<comment type="caution">
    <text evidence="2">The sequence shown here is derived from an EMBL/GenBank/DDBJ whole genome shotgun (WGS) entry which is preliminary data.</text>
</comment>
<evidence type="ECO:0000313" key="2">
    <source>
        <dbReference type="EMBL" id="PSW19796.1"/>
    </source>
</evidence>
<dbReference type="CDD" id="cd01948">
    <property type="entry name" value="EAL"/>
    <property type="match status" value="1"/>
</dbReference>
<sequence length="282" mass="32141">MNQILRARDELEKQLFQLDDDTNCASYQGLVLQSAYQPIFDSSGDVFAYEALLRLHTEKEQKIDTASLIRSYHSQPHHLINLDRLARVIHLRNFARFLSRSNLFINMCPVAMVDGESQALTRKLMLPRLQELGILPQQVYVEILEHFYHDPKRLAECTELLKSCNLNIAMDDYGIKGSSEQRARLVAPDVMKIDRSLLVMYMRGNKQPIHRAISVAKDLKAKVLIEGIECQACLQVANELGADYYQGYFVGRPRYISSIVRGDVSDNWAKAEYNSAQSTIGS</sequence>
<dbReference type="InterPro" id="IPR050706">
    <property type="entry name" value="Cyclic-di-GMP_PDE-like"/>
</dbReference>
<dbReference type="InterPro" id="IPR001633">
    <property type="entry name" value="EAL_dom"/>
</dbReference>
<dbReference type="Gene3D" id="3.20.20.450">
    <property type="entry name" value="EAL domain"/>
    <property type="match status" value="1"/>
</dbReference>
<dbReference type="InterPro" id="IPR035919">
    <property type="entry name" value="EAL_sf"/>
</dbReference>
<keyword evidence="3" id="KW-1185">Reference proteome</keyword>
<accession>A0A2T3NU33</accession>
<protein>
    <submittedName>
        <fullName evidence="2">EAL domain-containing protein</fullName>
    </submittedName>
</protein>
<dbReference type="PANTHER" id="PTHR33121:SF70">
    <property type="entry name" value="SIGNALING PROTEIN YKOW"/>
    <property type="match status" value="1"/>
</dbReference>
<evidence type="ECO:0000259" key="1">
    <source>
        <dbReference type="PROSITE" id="PS50883"/>
    </source>
</evidence>
<dbReference type="RefSeq" id="WP_051902087.1">
    <property type="nucleotide sequence ID" value="NZ_JGVO01000259.1"/>
</dbReference>
<organism evidence="2 3">
    <name type="scientific">Photobacterium sanctipauli</name>
    <dbReference type="NCBI Taxonomy" id="1342794"/>
    <lineage>
        <taxon>Bacteria</taxon>
        <taxon>Pseudomonadati</taxon>
        <taxon>Pseudomonadota</taxon>
        <taxon>Gammaproteobacteria</taxon>
        <taxon>Vibrionales</taxon>
        <taxon>Vibrionaceae</taxon>
        <taxon>Photobacterium</taxon>
    </lineage>
</organism>
<evidence type="ECO:0000313" key="3">
    <source>
        <dbReference type="Proteomes" id="UP000241771"/>
    </source>
</evidence>
<dbReference type="PROSITE" id="PS50883">
    <property type="entry name" value="EAL"/>
    <property type="match status" value="1"/>
</dbReference>
<dbReference type="Proteomes" id="UP000241771">
    <property type="component" value="Unassembled WGS sequence"/>
</dbReference>
<proteinExistence type="predicted"/>
<dbReference type="GO" id="GO:0071111">
    <property type="term" value="F:cyclic-guanylate-specific phosphodiesterase activity"/>
    <property type="evidence" value="ECO:0007669"/>
    <property type="project" value="InterPro"/>
</dbReference>
<dbReference type="OrthoDB" id="1673646at2"/>
<dbReference type="SMART" id="SM00052">
    <property type="entry name" value="EAL"/>
    <property type="match status" value="1"/>
</dbReference>
<dbReference type="SUPFAM" id="SSF141868">
    <property type="entry name" value="EAL domain-like"/>
    <property type="match status" value="1"/>
</dbReference>
<feature type="domain" description="EAL" evidence="1">
    <location>
        <begin position="15"/>
        <end position="267"/>
    </location>
</feature>
<name>A0A2T3NU33_9GAMM</name>
<dbReference type="AlphaFoldDB" id="A0A2T3NU33"/>
<gene>
    <name evidence="2" type="ORF">C9I98_10025</name>
</gene>
<dbReference type="Pfam" id="PF00563">
    <property type="entry name" value="EAL"/>
    <property type="match status" value="1"/>
</dbReference>